<sequence>MAKRYSSVSLPAQSKQVCTCESSLKTMMNCEHTKLMFNSRIPKKIYTVYSHVQSKAIE</sequence>
<protein>
    <submittedName>
        <fullName evidence="1">Uncharacterized protein</fullName>
    </submittedName>
</protein>
<evidence type="ECO:0000313" key="1">
    <source>
        <dbReference type="EMBL" id="JAH11342.1"/>
    </source>
</evidence>
<reference evidence="1" key="2">
    <citation type="journal article" date="2015" name="Fish Shellfish Immunol.">
        <title>Early steps in the European eel (Anguilla anguilla)-Vibrio vulnificus interaction in the gills: Role of the RtxA13 toxin.</title>
        <authorList>
            <person name="Callol A."/>
            <person name="Pajuelo D."/>
            <person name="Ebbesson L."/>
            <person name="Teles M."/>
            <person name="MacKenzie S."/>
            <person name="Amaro C."/>
        </authorList>
    </citation>
    <scope>NUCLEOTIDE SEQUENCE</scope>
</reference>
<accession>A0A0E9Q4B1</accession>
<name>A0A0E9Q4B1_ANGAN</name>
<dbReference type="AlphaFoldDB" id="A0A0E9Q4B1"/>
<dbReference type="EMBL" id="GBXM01097235">
    <property type="protein sequence ID" value="JAH11342.1"/>
    <property type="molecule type" value="Transcribed_RNA"/>
</dbReference>
<proteinExistence type="predicted"/>
<reference evidence="1" key="1">
    <citation type="submission" date="2014-11" db="EMBL/GenBank/DDBJ databases">
        <authorList>
            <person name="Amaro Gonzalez C."/>
        </authorList>
    </citation>
    <scope>NUCLEOTIDE SEQUENCE</scope>
</reference>
<organism evidence="1">
    <name type="scientific">Anguilla anguilla</name>
    <name type="common">European freshwater eel</name>
    <name type="synonym">Muraena anguilla</name>
    <dbReference type="NCBI Taxonomy" id="7936"/>
    <lineage>
        <taxon>Eukaryota</taxon>
        <taxon>Metazoa</taxon>
        <taxon>Chordata</taxon>
        <taxon>Craniata</taxon>
        <taxon>Vertebrata</taxon>
        <taxon>Euteleostomi</taxon>
        <taxon>Actinopterygii</taxon>
        <taxon>Neopterygii</taxon>
        <taxon>Teleostei</taxon>
        <taxon>Anguilliformes</taxon>
        <taxon>Anguillidae</taxon>
        <taxon>Anguilla</taxon>
    </lineage>
</organism>